<evidence type="ECO:0000256" key="8">
    <source>
        <dbReference type="ARBA" id="ARBA00035411"/>
    </source>
</evidence>
<comment type="similarity">
    <text evidence="2">Belongs to the bacterial ribosomal protein bL36 family.</text>
</comment>
<evidence type="ECO:0000256" key="1">
    <source>
        <dbReference type="ARBA" id="ARBA00004173"/>
    </source>
</evidence>
<comment type="subcellular location">
    <subcellularLocation>
        <location evidence="1">Mitochondrion</location>
    </subcellularLocation>
</comment>
<dbReference type="InterPro" id="IPR035977">
    <property type="entry name" value="Ribosomal_bL36_sp"/>
</dbReference>
<dbReference type="GO" id="GO:0006412">
    <property type="term" value="P:translation"/>
    <property type="evidence" value="ECO:0007669"/>
    <property type="project" value="InterPro"/>
</dbReference>
<protein>
    <recommendedName>
        <fullName evidence="7">Large ribosomal subunit protein bL36m</fullName>
    </recommendedName>
    <alternativeName>
        <fullName evidence="8">39S ribosomal protein L36, mitochondrial</fullName>
    </alternativeName>
</protein>
<dbReference type="GO" id="GO:0003735">
    <property type="term" value="F:structural constituent of ribosome"/>
    <property type="evidence" value="ECO:0007669"/>
    <property type="project" value="InterPro"/>
</dbReference>
<evidence type="ECO:0000256" key="5">
    <source>
        <dbReference type="ARBA" id="ARBA00023128"/>
    </source>
</evidence>
<dbReference type="InterPro" id="IPR000473">
    <property type="entry name" value="Ribosomal_bL36"/>
</dbReference>
<keyword evidence="6" id="KW-0687">Ribonucleoprotein</keyword>
<dbReference type="Proteomes" id="UP000186922">
    <property type="component" value="Unassembled WGS sequence"/>
</dbReference>
<keyword evidence="3" id="KW-0809">Transit peptide</keyword>
<name>A0A1D1VRH1_RAMVA</name>
<dbReference type="PANTHER" id="PTHR46909:SF1">
    <property type="entry name" value="LARGE RIBOSOMAL SUBUNIT PROTEIN BL36M"/>
    <property type="match status" value="1"/>
</dbReference>
<evidence type="ECO:0000313" key="9">
    <source>
        <dbReference type="EMBL" id="GAV04155.1"/>
    </source>
</evidence>
<dbReference type="PANTHER" id="PTHR46909">
    <property type="entry name" value="39S RIBOSOMAL PROTEIN L36, MITOCHONDRIAL"/>
    <property type="match status" value="1"/>
</dbReference>
<evidence type="ECO:0000256" key="3">
    <source>
        <dbReference type="ARBA" id="ARBA00022946"/>
    </source>
</evidence>
<dbReference type="Pfam" id="PF00444">
    <property type="entry name" value="Ribosomal_L36"/>
    <property type="match status" value="1"/>
</dbReference>
<dbReference type="AlphaFoldDB" id="A0A1D1VRH1"/>
<sequence>MLILIAGRQAILRALVSALPRIPTFPLPSTAICSALSPPTVLSPVAPSLWGVAPCRTYVVRDILTLRCDGCYFAKRQGIRYVECRLRPRHKQKQKIRTKHWCWSNWNLRNVW</sequence>
<evidence type="ECO:0000256" key="2">
    <source>
        <dbReference type="ARBA" id="ARBA00007645"/>
    </source>
</evidence>
<proteinExistence type="inferred from homology"/>
<evidence type="ECO:0000256" key="7">
    <source>
        <dbReference type="ARBA" id="ARBA00035239"/>
    </source>
</evidence>
<dbReference type="GO" id="GO:0005762">
    <property type="term" value="C:mitochondrial large ribosomal subunit"/>
    <property type="evidence" value="ECO:0007669"/>
    <property type="project" value="TreeGrafter"/>
</dbReference>
<evidence type="ECO:0000313" key="10">
    <source>
        <dbReference type="Proteomes" id="UP000186922"/>
    </source>
</evidence>
<gene>
    <name evidence="9" type="primary">RvY_14476-1</name>
    <name evidence="9" type="synonym">RvY_14476.1</name>
    <name evidence="9" type="ORF">RvY_14476</name>
</gene>
<dbReference type="SUPFAM" id="SSF57840">
    <property type="entry name" value="Ribosomal protein L36"/>
    <property type="match status" value="1"/>
</dbReference>
<organism evidence="9 10">
    <name type="scientific">Ramazzottius varieornatus</name>
    <name type="common">Water bear</name>
    <name type="synonym">Tardigrade</name>
    <dbReference type="NCBI Taxonomy" id="947166"/>
    <lineage>
        <taxon>Eukaryota</taxon>
        <taxon>Metazoa</taxon>
        <taxon>Ecdysozoa</taxon>
        <taxon>Tardigrada</taxon>
        <taxon>Eutardigrada</taxon>
        <taxon>Parachela</taxon>
        <taxon>Hypsibioidea</taxon>
        <taxon>Ramazzottiidae</taxon>
        <taxon>Ramazzottius</taxon>
    </lineage>
</organism>
<dbReference type="EMBL" id="BDGG01000010">
    <property type="protein sequence ID" value="GAV04155.1"/>
    <property type="molecule type" value="Genomic_DNA"/>
</dbReference>
<dbReference type="InterPro" id="IPR052143">
    <property type="entry name" value="Mitoribosomal_bL36m"/>
</dbReference>
<evidence type="ECO:0000256" key="4">
    <source>
        <dbReference type="ARBA" id="ARBA00022980"/>
    </source>
</evidence>
<keyword evidence="5" id="KW-0496">Mitochondrion</keyword>
<dbReference type="OrthoDB" id="10265903at2759"/>
<comment type="caution">
    <text evidence="9">The sequence shown here is derived from an EMBL/GenBank/DDBJ whole genome shotgun (WGS) entry which is preliminary data.</text>
</comment>
<accession>A0A1D1VRH1</accession>
<keyword evidence="10" id="KW-1185">Reference proteome</keyword>
<reference evidence="9 10" key="1">
    <citation type="journal article" date="2016" name="Nat. Commun.">
        <title>Extremotolerant tardigrade genome and improved radiotolerance of human cultured cells by tardigrade-unique protein.</title>
        <authorList>
            <person name="Hashimoto T."/>
            <person name="Horikawa D.D."/>
            <person name="Saito Y."/>
            <person name="Kuwahara H."/>
            <person name="Kozuka-Hata H."/>
            <person name="Shin-I T."/>
            <person name="Minakuchi Y."/>
            <person name="Ohishi K."/>
            <person name="Motoyama A."/>
            <person name="Aizu T."/>
            <person name="Enomoto A."/>
            <person name="Kondo K."/>
            <person name="Tanaka S."/>
            <person name="Hara Y."/>
            <person name="Koshikawa S."/>
            <person name="Sagara H."/>
            <person name="Miura T."/>
            <person name="Yokobori S."/>
            <person name="Miyagawa K."/>
            <person name="Suzuki Y."/>
            <person name="Kubo T."/>
            <person name="Oyama M."/>
            <person name="Kohara Y."/>
            <person name="Fujiyama A."/>
            <person name="Arakawa K."/>
            <person name="Katayama T."/>
            <person name="Toyoda A."/>
            <person name="Kunieda T."/>
        </authorList>
    </citation>
    <scope>NUCLEOTIDE SEQUENCE [LARGE SCALE GENOMIC DNA]</scope>
    <source>
        <strain evidence="9 10">YOKOZUNA-1</strain>
    </source>
</reference>
<evidence type="ECO:0000256" key="6">
    <source>
        <dbReference type="ARBA" id="ARBA00023274"/>
    </source>
</evidence>
<keyword evidence="4" id="KW-0689">Ribosomal protein</keyword>